<gene>
    <name evidence="1" type="ORF">SAMN05877842_1264</name>
</gene>
<dbReference type="EMBL" id="OBQC01000026">
    <property type="protein sequence ID" value="SOC44959.1"/>
    <property type="molecule type" value="Genomic_DNA"/>
</dbReference>
<dbReference type="AlphaFoldDB" id="A0A285UT19"/>
<evidence type="ECO:0000313" key="1">
    <source>
        <dbReference type="EMBL" id="SOC44959.1"/>
    </source>
</evidence>
<protein>
    <submittedName>
        <fullName evidence="1">Uncharacterized protein</fullName>
    </submittedName>
</protein>
<dbReference type="Proteomes" id="UP000219252">
    <property type="component" value="Unassembled WGS sequence"/>
</dbReference>
<sequence>MPNKEERKKIIEAIANSDEYFKDNDEALKDIEKAVEEVEAIKNGLLPKRPARELLKELDEKENLQLLDRFFRNQVDTAQRILFN</sequence>
<accession>A0A285UT19</accession>
<reference evidence="2" key="1">
    <citation type="submission" date="2017-08" db="EMBL/GenBank/DDBJ databases">
        <authorList>
            <person name="Varghese N."/>
            <person name="Submissions S."/>
        </authorList>
    </citation>
    <scope>NUCLEOTIDE SEQUENCE [LARGE SCALE GENOMIC DNA]</scope>
    <source>
        <strain evidence="2">JC23</strain>
    </source>
</reference>
<proteinExistence type="predicted"/>
<dbReference type="RefSeq" id="WP_097151258.1">
    <property type="nucleotide sequence ID" value="NZ_OBQC01000026.1"/>
</dbReference>
<name>A0A285UT19_9BACL</name>
<organism evidence="1 2">
    <name type="scientific">Ureibacillus acetophenoni</name>
    <dbReference type="NCBI Taxonomy" id="614649"/>
    <lineage>
        <taxon>Bacteria</taxon>
        <taxon>Bacillati</taxon>
        <taxon>Bacillota</taxon>
        <taxon>Bacilli</taxon>
        <taxon>Bacillales</taxon>
        <taxon>Caryophanaceae</taxon>
        <taxon>Ureibacillus</taxon>
    </lineage>
</organism>
<keyword evidence="2" id="KW-1185">Reference proteome</keyword>
<evidence type="ECO:0000313" key="2">
    <source>
        <dbReference type="Proteomes" id="UP000219252"/>
    </source>
</evidence>